<proteinExistence type="predicted"/>
<protein>
    <submittedName>
        <fullName evidence="1">Uncharacterized protein</fullName>
    </submittedName>
</protein>
<comment type="caution">
    <text evidence="1">The sequence shown here is derived from an EMBL/GenBank/DDBJ whole genome shotgun (WGS) entry which is preliminary data.</text>
</comment>
<dbReference type="EMBL" id="DXCV01000029">
    <property type="protein sequence ID" value="HIY87736.1"/>
    <property type="molecule type" value="Genomic_DNA"/>
</dbReference>
<dbReference type="AlphaFoldDB" id="A0A9D1ZHA6"/>
<evidence type="ECO:0000313" key="2">
    <source>
        <dbReference type="Proteomes" id="UP000886851"/>
    </source>
</evidence>
<reference evidence="1" key="2">
    <citation type="submission" date="2021-04" db="EMBL/GenBank/DDBJ databases">
        <authorList>
            <person name="Gilroy R."/>
        </authorList>
    </citation>
    <scope>NUCLEOTIDE SEQUENCE</scope>
    <source>
        <strain evidence="1">Gambia2-208</strain>
    </source>
</reference>
<evidence type="ECO:0000313" key="1">
    <source>
        <dbReference type="EMBL" id="HIY87736.1"/>
    </source>
</evidence>
<sequence length="102" mass="11818">MIDKTKIISEFMSKAAQSKNCCFDGGTLLKNICDIKRINVWKVEEVSDEKYDFLLHGCAEFYYAFENDIVNAETEDFNAEVKIGEEGDSVEIYRINIRKRGY</sequence>
<dbReference type="Proteomes" id="UP000886851">
    <property type="component" value="Unassembled WGS sequence"/>
</dbReference>
<accession>A0A9D1ZHA6</accession>
<reference evidence="1" key="1">
    <citation type="journal article" date="2021" name="PeerJ">
        <title>Extensive microbial diversity within the chicken gut microbiome revealed by metagenomics and culture.</title>
        <authorList>
            <person name="Gilroy R."/>
            <person name="Ravi A."/>
            <person name="Getino M."/>
            <person name="Pursley I."/>
            <person name="Horton D.L."/>
            <person name="Alikhan N.F."/>
            <person name="Baker D."/>
            <person name="Gharbi K."/>
            <person name="Hall N."/>
            <person name="Watson M."/>
            <person name="Adriaenssens E.M."/>
            <person name="Foster-Nyarko E."/>
            <person name="Jarju S."/>
            <person name="Secka A."/>
            <person name="Antonio M."/>
            <person name="Oren A."/>
            <person name="Chaudhuri R.R."/>
            <person name="La Ragione R."/>
            <person name="Hildebrand F."/>
            <person name="Pallen M.J."/>
        </authorList>
    </citation>
    <scope>NUCLEOTIDE SEQUENCE</scope>
    <source>
        <strain evidence="1">Gambia2-208</strain>
    </source>
</reference>
<gene>
    <name evidence="1" type="ORF">H9824_03400</name>
</gene>
<organism evidence="1 2">
    <name type="scientific">Candidatus Bacteroides pullicola</name>
    <dbReference type="NCBI Taxonomy" id="2838475"/>
    <lineage>
        <taxon>Bacteria</taxon>
        <taxon>Pseudomonadati</taxon>
        <taxon>Bacteroidota</taxon>
        <taxon>Bacteroidia</taxon>
        <taxon>Bacteroidales</taxon>
        <taxon>Bacteroidaceae</taxon>
        <taxon>Bacteroides</taxon>
    </lineage>
</organism>
<name>A0A9D1ZHA6_9BACE</name>